<keyword evidence="1" id="KW-0677">Repeat</keyword>
<feature type="signal peptide" evidence="6">
    <location>
        <begin position="1"/>
        <end position="20"/>
    </location>
</feature>
<evidence type="ECO:0000256" key="3">
    <source>
        <dbReference type="PROSITE-ProRule" id="PRU00076"/>
    </source>
</evidence>
<dbReference type="SUPFAM" id="SSF82671">
    <property type="entry name" value="SEA domain"/>
    <property type="match status" value="1"/>
</dbReference>
<evidence type="ECO:0000256" key="5">
    <source>
        <dbReference type="SAM" id="Phobius"/>
    </source>
</evidence>
<dbReference type="Gene3D" id="2.10.50.10">
    <property type="entry name" value="Tumor Necrosis Factor Receptor, subunit A, domain 2"/>
    <property type="match status" value="5"/>
</dbReference>
<dbReference type="PROSITE" id="PS00010">
    <property type="entry name" value="ASX_HYDROXYL"/>
    <property type="match status" value="1"/>
</dbReference>
<dbReference type="SMART" id="SM01411">
    <property type="entry name" value="Ephrin_rec_like"/>
    <property type="match status" value="7"/>
</dbReference>
<dbReference type="PROSITE" id="PS50024">
    <property type="entry name" value="SEA"/>
    <property type="match status" value="1"/>
</dbReference>
<dbReference type="Gene3D" id="2.10.25.10">
    <property type="entry name" value="Laminin"/>
    <property type="match status" value="1"/>
</dbReference>
<keyword evidence="5" id="KW-0812">Transmembrane</keyword>
<evidence type="ECO:0000313" key="7">
    <source>
        <dbReference type="EMBL" id="CAB3983603.1"/>
    </source>
</evidence>
<comment type="caution">
    <text evidence="7">The sequence shown here is derived from an EMBL/GenBank/DDBJ whole genome shotgun (WGS) entry which is preliminary data.</text>
</comment>
<dbReference type="InterPro" id="IPR001881">
    <property type="entry name" value="EGF-like_Ca-bd_dom"/>
</dbReference>
<dbReference type="GO" id="GO:0005615">
    <property type="term" value="C:extracellular space"/>
    <property type="evidence" value="ECO:0007669"/>
    <property type="project" value="TreeGrafter"/>
</dbReference>
<keyword evidence="5" id="KW-1133">Transmembrane helix</keyword>
<dbReference type="SMART" id="SM00181">
    <property type="entry name" value="EGF"/>
    <property type="match status" value="4"/>
</dbReference>
<dbReference type="Gene3D" id="2.60.120.260">
    <property type="entry name" value="Galactose-binding domain-like"/>
    <property type="match status" value="1"/>
</dbReference>
<dbReference type="InterPro" id="IPR000152">
    <property type="entry name" value="EGF-type_Asp/Asn_hydroxyl_site"/>
</dbReference>
<dbReference type="PANTHER" id="PTHR24046">
    <property type="entry name" value="SIGNAL PEPTIDE, CUB AND EGF-LIKE DOMAIN-CONTAINING"/>
    <property type="match status" value="1"/>
</dbReference>
<dbReference type="PROSITE" id="PS50026">
    <property type="entry name" value="EGF_3"/>
    <property type="match status" value="1"/>
</dbReference>
<accession>A0A6S7G0K6</accession>
<dbReference type="GO" id="GO:0009986">
    <property type="term" value="C:cell surface"/>
    <property type="evidence" value="ECO:0007669"/>
    <property type="project" value="TreeGrafter"/>
</dbReference>
<comment type="caution">
    <text evidence="3">Lacks conserved residue(s) required for the propagation of feature annotation.</text>
</comment>
<dbReference type="InterPro" id="IPR008979">
    <property type="entry name" value="Galactose-bd-like_sf"/>
</dbReference>
<evidence type="ECO:0000256" key="1">
    <source>
        <dbReference type="ARBA" id="ARBA00022737"/>
    </source>
</evidence>
<dbReference type="InterPro" id="IPR000742">
    <property type="entry name" value="EGF"/>
</dbReference>
<evidence type="ECO:0000256" key="6">
    <source>
        <dbReference type="SAM" id="SignalP"/>
    </source>
</evidence>
<evidence type="ECO:0000313" key="8">
    <source>
        <dbReference type="Proteomes" id="UP001152795"/>
    </source>
</evidence>
<dbReference type="InterPro" id="IPR000082">
    <property type="entry name" value="SEA_dom"/>
</dbReference>
<keyword evidence="5" id="KW-0472">Membrane</keyword>
<feature type="disulfide bond" evidence="3">
    <location>
        <begin position="730"/>
        <end position="739"/>
    </location>
</feature>
<dbReference type="SUPFAM" id="SSF57184">
    <property type="entry name" value="Growth factor receptor domain"/>
    <property type="match status" value="3"/>
</dbReference>
<dbReference type="Pfam" id="PF00754">
    <property type="entry name" value="F5_F8_type_C"/>
    <property type="match status" value="1"/>
</dbReference>
<dbReference type="SUPFAM" id="SSF57196">
    <property type="entry name" value="EGF/Laminin"/>
    <property type="match status" value="1"/>
</dbReference>
<dbReference type="SUPFAM" id="SSF49785">
    <property type="entry name" value="Galactose-binding domain-like"/>
    <property type="match status" value="1"/>
</dbReference>
<feature type="region of interest" description="Disordered" evidence="4">
    <location>
        <begin position="1021"/>
        <end position="1223"/>
    </location>
</feature>
<dbReference type="SMART" id="SM00231">
    <property type="entry name" value="FA58C"/>
    <property type="match status" value="1"/>
</dbReference>
<dbReference type="GO" id="GO:0007165">
    <property type="term" value="P:signal transduction"/>
    <property type="evidence" value="ECO:0007669"/>
    <property type="project" value="TreeGrafter"/>
</dbReference>
<dbReference type="Proteomes" id="UP001152795">
    <property type="component" value="Unassembled WGS sequence"/>
</dbReference>
<feature type="transmembrane region" description="Helical" evidence="5">
    <location>
        <begin position="1245"/>
        <end position="1268"/>
    </location>
</feature>
<dbReference type="InterPro" id="IPR036364">
    <property type="entry name" value="SEA_dom_sf"/>
</dbReference>
<proteinExistence type="predicted"/>
<feature type="compositionally biased region" description="Polar residues" evidence="4">
    <location>
        <begin position="1021"/>
        <end position="1221"/>
    </location>
</feature>
<dbReference type="InterPro" id="IPR052071">
    <property type="entry name" value="SCUB_EGF-like_domain"/>
</dbReference>
<dbReference type="CDD" id="cd00054">
    <property type="entry name" value="EGF_CA"/>
    <property type="match status" value="1"/>
</dbReference>
<organism evidence="7 8">
    <name type="scientific">Paramuricea clavata</name>
    <name type="common">Red gorgonian</name>
    <name type="synonym">Violescent sea-whip</name>
    <dbReference type="NCBI Taxonomy" id="317549"/>
    <lineage>
        <taxon>Eukaryota</taxon>
        <taxon>Metazoa</taxon>
        <taxon>Cnidaria</taxon>
        <taxon>Anthozoa</taxon>
        <taxon>Octocorallia</taxon>
        <taxon>Malacalcyonacea</taxon>
        <taxon>Plexauridae</taxon>
        <taxon>Paramuricea</taxon>
    </lineage>
</organism>
<reference evidence="7" key="1">
    <citation type="submission" date="2020-04" db="EMBL/GenBank/DDBJ databases">
        <authorList>
            <person name="Alioto T."/>
            <person name="Alioto T."/>
            <person name="Gomez Garrido J."/>
        </authorList>
    </citation>
    <scope>NUCLEOTIDE SEQUENCE</scope>
    <source>
        <strain evidence="7">A484AB</strain>
    </source>
</reference>
<keyword evidence="6" id="KW-0732">Signal</keyword>
<keyword evidence="2 3" id="KW-1015">Disulfide bond</keyword>
<dbReference type="InterPro" id="IPR011641">
    <property type="entry name" value="Tyr-kin_ephrin_A/B_rcpt-like"/>
</dbReference>
<dbReference type="InterPro" id="IPR000421">
    <property type="entry name" value="FA58C"/>
</dbReference>
<dbReference type="Pfam" id="PF01390">
    <property type="entry name" value="SEA"/>
    <property type="match status" value="1"/>
</dbReference>
<protein>
    <submittedName>
        <fullName evidence="7">Signal peptide, CUB and EGF-like domain-containing 1</fullName>
    </submittedName>
</protein>
<evidence type="ECO:0000256" key="4">
    <source>
        <dbReference type="SAM" id="MobiDB-lite"/>
    </source>
</evidence>
<dbReference type="GO" id="GO:0005509">
    <property type="term" value="F:calcium ion binding"/>
    <property type="evidence" value="ECO:0007669"/>
    <property type="project" value="InterPro"/>
</dbReference>
<keyword evidence="8" id="KW-1185">Reference proteome</keyword>
<feature type="chain" id="PRO_5043344105" evidence="6">
    <location>
        <begin position="21"/>
        <end position="1291"/>
    </location>
</feature>
<dbReference type="CDD" id="cd00057">
    <property type="entry name" value="FA58C"/>
    <property type="match status" value="1"/>
</dbReference>
<dbReference type="PROSITE" id="PS00022">
    <property type="entry name" value="EGF_1"/>
    <property type="match status" value="1"/>
</dbReference>
<dbReference type="OrthoDB" id="413581at2759"/>
<dbReference type="SMART" id="SM00179">
    <property type="entry name" value="EGF_CA"/>
    <property type="match status" value="1"/>
</dbReference>
<evidence type="ECO:0000256" key="2">
    <source>
        <dbReference type="ARBA" id="ARBA00023157"/>
    </source>
</evidence>
<dbReference type="Pfam" id="PF07699">
    <property type="entry name" value="Ephrin_rec_like"/>
    <property type="match status" value="6"/>
</dbReference>
<sequence>MLFRFVSIVLMLRAFEICSSENAPTPSYDLCDIGPALTSLNGSIYATLGMDCSRVILAPKGYRIEVNITKNTKILEAKAMYIVDGATKFHKLERAGISRHRVLENHIAISTSNAILIHIDKITSTNTNVEITYKMFEQPPERCICLPVTHGETVCSFTSVFYRDDSLTKECTVVCGQNRFIANRYFFHDFKMQCFMGDPEHDLSNKGKWNAIGQFETLFDDQLVTCARIFPATRIKLGYKFTYTNVSCVQVDATAFEAKIQEYISNIQSVSNECQNGTRRKMNEATCVVGVRSYPEPSQKYCKHTCNVGKYFNINSSICEWCPYGMYQNSTIIFNPQCTPCPNGLTTGFVGARNESECINLCPGGFYLKYTRCLKCDVGYFMTNASHRLPRCYQCPSGYTTLDVATIDSCVKKCTVGEYFNMTLQNCTLCPNNTYQNETSDTNTRICKKCPQNTATATVGSTMFSDCLGPCSSGQYIDVGLQKCSPCSRNTYQDVTQHVSFSCKSCGQYKITLKTASTNFSECIYTCSKGRFFNLTSKVCEQCPINLYQDELGRDACKPCQGKTLTVKNGSEKCISPCGFGEFLNKSAEKCLKCPEGFYQNVSEYTSDICHPCPTDFYSDKSGQSNCTRCKDGSITLITGATNEDECIETCQSGYYLNKTARSCQKCVKGFYQDRTGFKDEFCTKCKSANLTTLGNGAKSEEECVGYCASSPCLNGAICSNIENDFNCSCPNFLTGKQCETVVDRKNSDTMEISIRFPDIIWTENLQNPESSDFKKLALRIESSIRAEFKNDNIFRTVKVVGFRKGSVISDVQFTYVGGVSFVTPVDKLTTVVSDGSLGNLTVDSSSVTITNYTCSQPLGMENRRIPDSALTSGVSRFYHPPKNARLHNQGPGWAPLYFSADEDYLQVDFLEEVWLTGIATQGSSYYTGSWLEAFYIQKSSNGQDWSYFVGEYVTRHIFIANDDIDTVVRNKLTYPVKTRYVRMSEYAFKNWISFRVEFYGCPIPKAVPLPTLSPWTPSVTPRTLFPSQTPLPTRGNSTTHPSNQTTLFPSQTPLPTRGNSTTHPSNQTTLFPSQTPLPTRGNSTTHPSNQTTLLPTRGNSTTHPSNQTTLFPSQTPLPTRGNSTTHPSNQTTLFPSQTPLPTRGNSTTHPSNQTTLLPTRGNSTTHPSNQTTLFPSQTPLPTRGNSTTHPSNQTTLLPTRGNSTTHPSNQTTLFPSQTPLPTRGTTVVTPDDGDGDDGVTNVGLIVGVTLGVFAVCIIVVVLVVLWWMKRNRGSHLVGYSADVMQLKETK</sequence>
<dbReference type="EMBL" id="CACRXK020000632">
    <property type="protein sequence ID" value="CAB3983603.1"/>
    <property type="molecule type" value="Genomic_DNA"/>
</dbReference>
<dbReference type="PROSITE" id="PS01285">
    <property type="entry name" value="FA58C_1"/>
    <property type="match status" value="1"/>
</dbReference>
<keyword evidence="3" id="KW-0245">EGF-like domain</keyword>
<dbReference type="PANTHER" id="PTHR24046:SF5">
    <property type="entry name" value="EGF-LIKE DOMAIN-CONTAINING PROTEIN"/>
    <property type="match status" value="1"/>
</dbReference>
<dbReference type="PROSITE" id="PS50022">
    <property type="entry name" value="FA58C_3"/>
    <property type="match status" value="1"/>
</dbReference>
<gene>
    <name evidence="7" type="ORF">PACLA_8A037264</name>
</gene>
<name>A0A6S7G0K6_PARCT</name>
<dbReference type="InterPro" id="IPR009030">
    <property type="entry name" value="Growth_fac_rcpt_cys_sf"/>
</dbReference>